<organism evidence="4 5">
    <name type="scientific">Trichomonas vaginalis (strain ATCC PRA-98 / G3)</name>
    <dbReference type="NCBI Taxonomy" id="412133"/>
    <lineage>
        <taxon>Eukaryota</taxon>
        <taxon>Metamonada</taxon>
        <taxon>Parabasalia</taxon>
        <taxon>Trichomonadida</taxon>
        <taxon>Trichomonadidae</taxon>
        <taxon>Trichomonas</taxon>
    </lineage>
</organism>
<dbReference type="SMART" id="SM00248">
    <property type="entry name" value="ANK"/>
    <property type="match status" value="5"/>
</dbReference>
<dbReference type="Gene3D" id="1.25.40.20">
    <property type="entry name" value="Ankyrin repeat-containing domain"/>
    <property type="match status" value="2"/>
</dbReference>
<dbReference type="EMBL" id="DS113884">
    <property type="protein sequence ID" value="EAX93938.1"/>
    <property type="molecule type" value="Genomic_DNA"/>
</dbReference>
<feature type="repeat" description="ANK" evidence="3">
    <location>
        <begin position="236"/>
        <end position="268"/>
    </location>
</feature>
<dbReference type="InterPro" id="IPR036770">
    <property type="entry name" value="Ankyrin_rpt-contain_sf"/>
</dbReference>
<feature type="repeat" description="ANK" evidence="3">
    <location>
        <begin position="203"/>
        <end position="235"/>
    </location>
</feature>
<dbReference type="PANTHER" id="PTHR24188:SF29">
    <property type="entry name" value="GH09064P"/>
    <property type="match status" value="1"/>
</dbReference>
<dbReference type="AlphaFoldDB" id="A2FMC1"/>
<dbReference type="PROSITE" id="PS50297">
    <property type="entry name" value="ANK_REP_REGION"/>
    <property type="match status" value="4"/>
</dbReference>
<dbReference type="SUPFAM" id="SSF140860">
    <property type="entry name" value="Pseudo ankyrin repeat-like"/>
    <property type="match status" value="1"/>
</dbReference>
<keyword evidence="2 3" id="KW-0040">ANK repeat</keyword>
<evidence type="ECO:0000256" key="2">
    <source>
        <dbReference type="ARBA" id="ARBA00023043"/>
    </source>
</evidence>
<feature type="repeat" description="ANK" evidence="3">
    <location>
        <begin position="302"/>
        <end position="334"/>
    </location>
</feature>
<reference evidence="4" key="2">
    <citation type="journal article" date="2007" name="Science">
        <title>Draft genome sequence of the sexually transmitted pathogen Trichomonas vaginalis.</title>
        <authorList>
            <person name="Carlton J.M."/>
            <person name="Hirt R.P."/>
            <person name="Silva J.C."/>
            <person name="Delcher A.L."/>
            <person name="Schatz M."/>
            <person name="Zhao Q."/>
            <person name="Wortman J.R."/>
            <person name="Bidwell S.L."/>
            <person name="Alsmark U.C.M."/>
            <person name="Besteiro S."/>
            <person name="Sicheritz-Ponten T."/>
            <person name="Noel C.J."/>
            <person name="Dacks J.B."/>
            <person name="Foster P.G."/>
            <person name="Simillion C."/>
            <person name="Van de Peer Y."/>
            <person name="Miranda-Saavedra D."/>
            <person name="Barton G.J."/>
            <person name="Westrop G.D."/>
            <person name="Mueller S."/>
            <person name="Dessi D."/>
            <person name="Fiori P.L."/>
            <person name="Ren Q."/>
            <person name="Paulsen I."/>
            <person name="Zhang H."/>
            <person name="Bastida-Corcuera F.D."/>
            <person name="Simoes-Barbosa A."/>
            <person name="Brown M.T."/>
            <person name="Hayes R.D."/>
            <person name="Mukherjee M."/>
            <person name="Okumura C.Y."/>
            <person name="Schneider R."/>
            <person name="Smith A.J."/>
            <person name="Vanacova S."/>
            <person name="Villalvazo M."/>
            <person name="Haas B.J."/>
            <person name="Pertea M."/>
            <person name="Feldblyum T.V."/>
            <person name="Utterback T.R."/>
            <person name="Shu C.L."/>
            <person name="Osoegawa K."/>
            <person name="de Jong P.J."/>
            <person name="Hrdy I."/>
            <person name="Horvathova L."/>
            <person name="Zubacova Z."/>
            <person name="Dolezal P."/>
            <person name="Malik S.B."/>
            <person name="Logsdon J.M. Jr."/>
            <person name="Henze K."/>
            <person name="Gupta A."/>
            <person name="Wang C.C."/>
            <person name="Dunne R.L."/>
            <person name="Upcroft J.A."/>
            <person name="Upcroft P."/>
            <person name="White O."/>
            <person name="Salzberg S.L."/>
            <person name="Tang P."/>
            <person name="Chiu C.-H."/>
            <person name="Lee Y.-S."/>
            <person name="Embley T.M."/>
            <person name="Coombs G.H."/>
            <person name="Mottram J.C."/>
            <person name="Tachezy J."/>
            <person name="Fraser-Liggett C.M."/>
            <person name="Johnson P.J."/>
        </authorList>
    </citation>
    <scope>NUCLEOTIDE SEQUENCE [LARGE SCALE GENOMIC DNA]</scope>
    <source>
        <strain evidence="4">G3</strain>
    </source>
</reference>
<evidence type="ECO:0000313" key="4">
    <source>
        <dbReference type="EMBL" id="EAX93938.1"/>
    </source>
</evidence>
<dbReference type="SMR" id="A2FMC1"/>
<evidence type="ECO:0000256" key="3">
    <source>
        <dbReference type="PROSITE-ProRule" id="PRU00023"/>
    </source>
</evidence>
<dbReference type="OrthoDB" id="341259at2759"/>
<keyword evidence="1" id="KW-0677">Repeat</keyword>
<name>A2FMC1_TRIV3</name>
<dbReference type="PANTHER" id="PTHR24188">
    <property type="entry name" value="ANKYRIN REPEAT PROTEIN"/>
    <property type="match status" value="1"/>
</dbReference>
<protein>
    <submittedName>
        <fullName evidence="4">Uncharacterized protein</fullName>
    </submittedName>
</protein>
<keyword evidence="5" id="KW-1185">Reference proteome</keyword>
<feature type="repeat" description="ANK" evidence="3">
    <location>
        <begin position="335"/>
        <end position="367"/>
    </location>
</feature>
<gene>
    <name evidence="4" type="ORF">TVAG_307170</name>
</gene>
<dbReference type="VEuPathDB" id="TrichDB:TVAG_307170"/>
<dbReference type="InParanoid" id="A2FMC1"/>
<accession>A2FMC1</accession>
<proteinExistence type="predicted"/>
<sequence>MDLNFEYIAAHISDYINNENFFDTFDIEDIKTIMKHSRLTADQYVCLLKQSSSTINARKLYTCTLNANVTIKNFEEIVSILKSIKKYMKFSIFDGIIDFLKHNEKVINPSTYDAEIFQDKSKSYQNENKNSNKDKIINVTNENNDHSRDILTKITELKKSNDFQTVYKFLDELSSYGNHEMISKSIEAGLWQKITPNKDKYGYNRNVLYFAIENGNFRLVQSLMECGCDIETKHIFRNTPLIHASEYGQLDVVQYLISVGADKEAKDNSGSTPLICASYDGQLAVVQYLISAGANKEAKNDLGCTPLALASQNGKLDVVQYLISVGANNETKTESGSTPLIHASINGHLDVVQYLISVGANKKAMNNYGKTALMVAKGDVWDYLKAICAN</sequence>
<dbReference type="eggNOG" id="KOG0504">
    <property type="taxonomic scope" value="Eukaryota"/>
</dbReference>
<dbReference type="RefSeq" id="XP_001306868.1">
    <property type="nucleotide sequence ID" value="XM_001306867.1"/>
</dbReference>
<feature type="repeat" description="ANK" evidence="3">
    <location>
        <begin position="269"/>
        <end position="301"/>
    </location>
</feature>
<dbReference type="VEuPathDB" id="TrichDB:TVAGG3_0177880"/>
<reference evidence="4" key="1">
    <citation type="submission" date="2006-10" db="EMBL/GenBank/DDBJ databases">
        <authorList>
            <person name="Amadeo P."/>
            <person name="Zhao Q."/>
            <person name="Wortman J."/>
            <person name="Fraser-Liggett C."/>
            <person name="Carlton J."/>
        </authorList>
    </citation>
    <scope>NUCLEOTIDE SEQUENCE</scope>
    <source>
        <strain evidence="4">G3</strain>
    </source>
</reference>
<dbReference type="Proteomes" id="UP000001542">
    <property type="component" value="Unassembled WGS sequence"/>
</dbReference>
<dbReference type="PROSITE" id="PS50088">
    <property type="entry name" value="ANK_REPEAT"/>
    <property type="match status" value="5"/>
</dbReference>
<dbReference type="SUPFAM" id="SSF48403">
    <property type="entry name" value="Ankyrin repeat"/>
    <property type="match status" value="1"/>
</dbReference>
<dbReference type="Pfam" id="PF12796">
    <property type="entry name" value="Ank_2"/>
    <property type="match status" value="2"/>
</dbReference>
<evidence type="ECO:0000313" key="5">
    <source>
        <dbReference type="Proteomes" id="UP000001542"/>
    </source>
</evidence>
<dbReference type="KEGG" id="tva:4751664"/>
<evidence type="ECO:0000256" key="1">
    <source>
        <dbReference type="ARBA" id="ARBA00022737"/>
    </source>
</evidence>
<dbReference type="InterPro" id="IPR002110">
    <property type="entry name" value="Ankyrin_rpt"/>
</dbReference>